<comment type="subcellular location">
    <subcellularLocation>
        <location evidence="1">Nucleus</location>
    </subcellularLocation>
</comment>
<keyword evidence="2" id="KW-0539">Nucleus</keyword>
<accession>A0AAI9VDT4</accession>
<dbReference type="PANTHER" id="PTHR37534:SF7">
    <property type="entry name" value="TRANSCRIPTIONAL ACTIVATOR PROTEIN UGA3"/>
    <property type="match status" value="1"/>
</dbReference>
<feature type="region of interest" description="Disordered" evidence="3">
    <location>
        <begin position="1"/>
        <end position="30"/>
    </location>
</feature>
<dbReference type="PANTHER" id="PTHR37534">
    <property type="entry name" value="TRANSCRIPTIONAL ACTIVATOR PROTEIN UGA3"/>
    <property type="match status" value="1"/>
</dbReference>
<gene>
    <name evidence="4" type="ORF">CCUS01_04759</name>
</gene>
<dbReference type="InterPro" id="IPR021858">
    <property type="entry name" value="Fun_TF"/>
</dbReference>
<dbReference type="GO" id="GO:0045944">
    <property type="term" value="P:positive regulation of transcription by RNA polymerase II"/>
    <property type="evidence" value="ECO:0007669"/>
    <property type="project" value="TreeGrafter"/>
</dbReference>
<protein>
    <submittedName>
        <fullName evidence="4">Uncharacterized protein</fullName>
    </submittedName>
</protein>
<dbReference type="Pfam" id="PF11951">
    <property type="entry name" value="Fungal_trans_2"/>
    <property type="match status" value="1"/>
</dbReference>
<dbReference type="GO" id="GO:0003700">
    <property type="term" value="F:DNA-binding transcription factor activity"/>
    <property type="evidence" value="ECO:0007669"/>
    <property type="project" value="TreeGrafter"/>
</dbReference>
<dbReference type="GO" id="GO:0000976">
    <property type="term" value="F:transcription cis-regulatory region binding"/>
    <property type="evidence" value="ECO:0007669"/>
    <property type="project" value="TreeGrafter"/>
</dbReference>
<evidence type="ECO:0000313" key="4">
    <source>
        <dbReference type="EMBL" id="KAK1479630.1"/>
    </source>
</evidence>
<sequence>MRRRGPLPRKSTSEYARGTPVSTPGSSPSNALMLLPTPSPSLGSLNTVSAEDFRLFPSLSDWSSHLDPLDKQILDRYTKFFSTTYPTCKDASNPFLKVLIPLAMRHRTVLNAMLALSCVQSWENGQFTMRAPMLRYRAKAIRGCSDLVRKVMSNPEAREDAFSQGQNTLIPVITTRTTEIVENDGIIPLLATSVLLMLYEKLHGEGKENGTSHLQLFAQLFPSQLFSNTLDRLTQTSKTGYQTDAMLFLSNSFLYNDLVRSTSLRTTTLSTFYHERPSSPSISHRFYFPTIIARIGANDMLISDADIIAWDGTLSWLSSLALQFSGQSEQTDLRLLLDSSLIYGPTFQKLESFVCINTWSEEKLISELYRVAALVYRRQQQPDTSSSAMGSLPGWAMEILRLNPPSSPYETALVWPIALVGPALTDLEHREYVFSRLQMLERQCKIKTYANIAEHLVNL</sequence>
<name>A0AAI9VDT4_9PEZI</name>
<dbReference type="EMBL" id="MPDP01000113">
    <property type="protein sequence ID" value="KAK1479630.1"/>
    <property type="molecule type" value="Genomic_DNA"/>
</dbReference>
<proteinExistence type="predicted"/>
<dbReference type="GO" id="GO:0005634">
    <property type="term" value="C:nucleus"/>
    <property type="evidence" value="ECO:0007669"/>
    <property type="project" value="UniProtKB-SubCell"/>
</dbReference>
<evidence type="ECO:0000256" key="1">
    <source>
        <dbReference type="ARBA" id="ARBA00004123"/>
    </source>
</evidence>
<dbReference type="AlphaFoldDB" id="A0AAI9VDT4"/>
<organism evidence="4 5">
    <name type="scientific">Colletotrichum cuscutae</name>
    <dbReference type="NCBI Taxonomy" id="1209917"/>
    <lineage>
        <taxon>Eukaryota</taxon>
        <taxon>Fungi</taxon>
        <taxon>Dikarya</taxon>
        <taxon>Ascomycota</taxon>
        <taxon>Pezizomycotina</taxon>
        <taxon>Sordariomycetes</taxon>
        <taxon>Hypocreomycetidae</taxon>
        <taxon>Glomerellales</taxon>
        <taxon>Glomerellaceae</taxon>
        <taxon>Colletotrichum</taxon>
        <taxon>Colletotrichum acutatum species complex</taxon>
    </lineage>
</organism>
<evidence type="ECO:0000256" key="2">
    <source>
        <dbReference type="ARBA" id="ARBA00023242"/>
    </source>
</evidence>
<evidence type="ECO:0000313" key="5">
    <source>
        <dbReference type="Proteomes" id="UP001239213"/>
    </source>
</evidence>
<dbReference type="Proteomes" id="UP001239213">
    <property type="component" value="Unassembled WGS sequence"/>
</dbReference>
<reference evidence="4" key="1">
    <citation type="submission" date="2016-11" db="EMBL/GenBank/DDBJ databases">
        <title>The genome sequence of Colletotrichum cuscutae.</title>
        <authorList>
            <person name="Baroncelli R."/>
        </authorList>
    </citation>
    <scope>NUCLEOTIDE SEQUENCE</scope>
    <source>
        <strain evidence="4">IMI 304802</strain>
    </source>
</reference>
<keyword evidence="5" id="KW-1185">Reference proteome</keyword>
<comment type="caution">
    <text evidence="4">The sequence shown here is derived from an EMBL/GenBank/DDBJ whole genome shotgun (WGS) entry which is preliminary data.</text>
</comment>
<feature type="compositionally biased region" description="Low complexity" evidence="3">
    <location>
        <begin position="18"/>
        <end position="30"/>
    </location>
</feature>
<evidence type="ECO:0000256" key="3">
    <source>
        <dbReference type="SAM" id="MobiDB-lite"/>
    </source>
</evidence>